<keyword evidence="3" id="KW-1185">Reference proteome</keyword>
<reference evidence="2 3" key="1">
    <citation type="submission" date="2024-04" db="EMBL/GenBank/DDBJ databases">
        <title>Draft genome assemblies of urinary isolates.</title>
        <authorList>
            <person name="Appleberry H."/>
            <person name="Kula A."/>
            <person name="Wolfe A.J."/>
            <person name="Putonti C."/>
        </authorList>
    </citation>
    <scope>NUCLEOTIDE SEQUENCE [LARGE SCALE GENOMIC DNA]</scope>
    <source>
        <strain evidence="2 3">UMB12529</strain>
    </source>
</reference>
<sequence length="143" mass="16432">GCMPSPWMFMINQVTIYHNPLIVRTAKTASGRFRRETGKTGNKPPENPPETRRLCFYGMHEYARKCIARKFTPFSQGKSCFRRSSYPKTVNGDAIYCVAVKRCRRSRKTGFHHVQESGSSTAGNHVMASHRTTHHTIHRRFDS</sequence>
<evidence type="ECO:0000256" key="1">
    <source>
        <dbReference type="SAM" id="MobiDB-lite"/>
    </source>
</evidence>
<gene>
    <name evidence="2" type="ORF">AAFL32_29665</name>
</gene>
<evidence type="ECO:0000313" key="3">
    <source>
        <dbReference type="Proteomes" id="UP001458070"/>
    </source>
</evidence>
<organism evidence="2 3">
    <name type="scientific">Klebsiella grimontii</name>
    <dbReference type="NCBI Taxonomy" id="2058152"/>
    <lineage>
        <taxon>Bacteria</taxon>
        <taxon>Pseudomonadati</taxon>
        <taxon>Pseudomonadota</taxon>
        <taxon>Gammaproteobacteria</taxon>
        <taxon>Enterobacterales</taxon>
        <taxon>Enterobacteriaceae</taxon>
        <taxon>Klebsiella/Raoultella group</taxon>
        <taxon>Klebsiella</taxon>
    </lineage>
</organism>
<evidence type="ECO:0000313" key="2">
    <source>
        <dbReference type="EMBL" id="MEM0628030.1"/>
    </source>
</evidence>
<feature type="non-terminal residue" evidence="2">
    <location>
        <position position="1"/>
    </location>
</feature>
<accession>A0ABU9PDB7</accession>
<dbReference type="Proteomes" id="UP001458070">
    <property type="component" value="Unassembled WGS sequence"/>
</dbReference>
<proteinExistence type="predicted"/>
<dbReference type="RefSeq" id="WP_342706595.1">
    <property type="nucleotide sequence ID" value="NZ_JBCGEM010000079.1"/>
</dbReference>
<dbReference type="EMBL" id="JBCGEM010000079">
    <property type="protein sequence ID" value="MEM0628030.1"/>
    <property type="molecule type" value="Genomic_DNA"/>
</dbReference>
<protein>
    <submittedName>
        <fullName evidence="2">Uncharacterized protein</fullName>
    </submittedName>
</protein>
<comment type="caution">
    <text evidence="2">The sequence shown here is derived from an EMBL/GenBank/DDBJ whole genome shotgun (WGS) entry which is preliminary data.</text>
</comment>
<name>A0ABU9PDB7_9ENTR</name>
<feature type="region of interest" description="Disordered" evidence="1">
    <location>
        <begin position="28"/>
        <end position="50"/>
    </location>
</feature>